<dbReference type="RefSeq" id="WP_077120788.1">
    <property type="nucleotide sequence ID" value="NZ_MUKP01000041.1"/>
</dbReference>
<feature type="transmembrane region" description="Helical" evidence="1">
    <location>
        <begin position="20"/>
        <end position="37"/>
    </location>
</feature>
<keyword evidence="1" id="KW-0812">Transmembrane</keyword>
<name>A0A1W0B6R8_9NOCA</name>
<keyword evidence="3" id="KW-1185">Reference proteome</keyword>
<keyword evidence="1" id="KW-1133">Transmembrane helix</keyword>
<evidence type="ECO:0000256" key="1">
    <source>
        <dbReference type="SAM" id="Phobius"/>
    </source>
</evidence>
<evidence type="ECO:0000313" key="3">
    <source>
        <dbReference type="Proteomes" id="UP000188836"/>
    </source>
</evidence>
<proteinExistence type="predicted"/>
<accession>A0A1W0B6R8</accession>
<evidence type="ECO:0000313" key="2">
    <source>
        <dbReference type="EMBL" id="ONM46468.1"/>
    </source>
</evidence>
<dbReference type="AlphaFoldDB" id="A0A1W0B6R8"/>
<dbReference type="EMBL" id="MUMY01000024">
    <property type="protein sequence ID" value="ONM46468.1"/>
    <property type="molecule type" value="Genomic_DNA"/>
</dbReference>
<organism evidence="2 3">
    <name type="scientific">Nocardia donostiensis</name>
    <dbReference type="NCBI Taxonomy" id="1538463"/>
    <lineage>
        <taxon>Bacteria</taxon>
        <taxon>Bacillati</taxon>
        <taxon>Actinomycetota</taxon>
        <taxon>Actinomycetes</taxon>
        <taxon>Mycobacteriales</taxon>
        <taxon>Nocardiaceae</taxon>
        <taxon>Nocardia</taxon>
    </lineage>
</organism>
<comment type="caution">
    <text evidence="2">The sequence shown here is derived from an EMBL/GenBank/DDBJ whole genome shotgun (WGS) entry which is preliminary data.</text>
</comment>
<dbReference type="OrthoDB" id="4544694at2"/>
<dbReference type="Proteomes" id="UP000188836">
    <property type="component" value="Unassembled WGS sequence"/>
</dbReference>
<reference evidence="2 3" key="1">
    <citation type="journal article" date="2016" name="Antonie Van Leeuwenhoek">
        <title>Nocardia donostiensis sp. nov., isolated from human respiratory specimens.</title>
        <authorList>
            <person name="Ercibengoa M."/>
            <person name="Bell M."/>
            <person name="Marimon J.M."/>
            <person name="Humrighouse B."/>
            <person name="Klenk H.P."/>
            <person name="Potter G."/>
            <person name="Perez-Trallero E."/>
        </authorList>
    </citation>
    <scope>NUCLEOTIDE SEQUENCE [LARGE SCALE GENOMIC DNA]</scope>
    <source>
        <strain evidence="2 3">X1655</strain>
    </source>
</reference>
<sequence>MRDRARLRATADRMSTAPRYLGVTAFATIAGVAPVSLSRWRIDGPIWVPGPDVVLGERRRCGWAAECAEMWTMSGCPVERPEPTAYWDTAQMRRYYGLSYELLWKCVVEDKTLPMPAVWVDDQPGWVRPLPGGSGSSA</sequence>
<gene>
    <name evidence="2" type="ORF">B0T46_22825</name>
</gene>
<keyword evidence="1" id="KW-0472">Membrane</keyword>
<protein>
    <submittedName>
        <fullName evidence="2">Uncharacterized protein</fullName>
    </submittedName>
</protein>